<name>A0A059BBC5_EUCGR</name>
<dbReference type="InParanoid" id="A0A059BBC5"/>
<accession>A0A059BBC5</accession>
<evidence type="ECO:0000313" key="1">
    <source>
        <dbReference type="EMBL" id="KCW63413.1"/>
    </source>
</evidence>
<sequence>MLLPHIREPSWLFPGHDLVATATPVATAHVTHPNQPDPRVCFVVPRRFAPILALPTNSSEVIELGQNSASIRVTKIWAREEKGTRSFNKGGRMH</sequence>
<gene>
    <name evidence="1" type="ORF">EUGRSUZ_G01054</name>
</gene>
<dbReference type="Gramene" id="KCW63413">
    <property type="protein sequence ID" value="KCW63413"/>
    <property type="gene ID" value="EUGRSUZ_G01054"/>
</dbReference>
<dbReference type="AlphaFoldDB" id="A0A059BBC5"/>
<reference evidence="1" key="1">
    <citation type="submission" date="2013-07" db="EMBL/GenBank/DDBJ databases">
        <title>The genome of Eucalyptus grandis.</title>
        <authorList>
            <person name="Schmutz J."/>
            <person name="Hayes R."/>
            <person name="Myburg A."/>
            <person name="Tuskan G."/>
            <person name="Grattapaglia D."/>
            <person name="Rokhsar D.S."/>
        </authorList>
    </citation>
    <scope>NUCLEOTIDE SEQUENCE</scope>
    <source>
        <tissue evidence="1">Leaf extractions</tissue>
    </source>
</reference>
<dbReference type="EMBL" id="KK198759">
    <property type="protein sequence ID" value="KCW63413.1"/>
    <property type="molecule type" value="Genomic_DNA"/>
</dbReference>
<protein>
    <submittedName>
        <fullName evidence="1">Uncharacterized protein</fullName>
    </submittedName>
</protein>
<organism evidence="1">
    <name type="scientific">Eucalyptus grandis</name>
    <name type="common">Flooded gum</name>
    <dbReference type="NCBI Taxonomy" id="71139"/>
    <lineage>
        <taxon>Eukaryota</taxon>
        <taxon>Viridiplantae</taxon>
        <taxon>Streptophyta</taxon>
        <taxon>Embryophyta</taxon>
        <taxon>Tracheophyta</taxon>
        <taxon>Spermatophyta</taxon>
        <taxon>Magnoliopsida</taxon>
        <taxon>eudicotyledons</taxon>
        <taxon>Gunneridae</taxon>
        <taxon>Pentapetalae</taxon>
        <taxon>rosids</taxon>
        <taxon>malvids</taxon>
        <taxon>Myrtales</taxon>
        <taxon>Myrtaceae</taxon>
        <taxon>Myrtoideae</taxon>
        <taxon>Eucalypteae</taxon>
        <taxon>Eucalyptus</taxon>
    </lineage>
</organism>
<proteinExistence type="predicted"/>